<feature type="transmembrane region" description="Helical" evidence="8">
    <location>
        <begin position="54"/>
        <end position="74"/>
    </location>
</feature>
<feature type="transmembrane region" description="Helical" evidence="8">
    <location>
        <begin position="334"/>
        <end position="355"/>
    </location>
</feature>
<evidence type="ECO:0000256" key="1">
    <source>
        <dbReference type="ARBA" id="ARBA00003279"/>
    </source>
</evidence>
<dbReference type="GO" id="GO:0016020">
    <property type="term" value="C:membrane"/>
    <property type="evidence" value="ECO:0007669"/>
    <property type="project" value="UniProtKB-SubCell"/>
</dbReference>
<dbReference type="InterPro" id="IPR005829">
    <property type="entry name" value="Sugar_transporter_CS"/>
</dbReference>
<keyword evidence="11" id="KW-1185">Reference proteome</keyword>
<evidence type="ECO:0000259" key="9">
    <source>
        <dbReference type="PROSITE" id="PS50850"/>
    </source>
</evidence>
<feature type="transmembrane region" description="Helical" evidence="8">
    <location>
        <begin position="142"/>
        <end position="164"/>
    </location>
</feature>
<feature type="transmembrane region" description="Helical" evidence="8">
    <location>
        <begin position="428"/>
        <end position="449"/>
    </location>
</feature>
<evidence type="ECO:0000256" key="2">
    <source>
        <dbReference type="ARBA" id="ARBA00004141"/>
    </source>
</evidence>
<comment type="caution">
    <text evidence="10">The sequence shown here is derived from an EMBL/GenBank/DDBJ whole genome shotgun (WGS) entry which is preliminary data.</text>
</comment>
<evidence type="ECO:0000313" key="11">
    <source>
        <dbReference type="Proteomes" id="UP000286997"/>
    </source>
</evidence>
<gene>
    <name evidence="10" type="ORF">EOE48_16375</name>
</gene>
<feature type="transmembrane region" description="Helical" evidence="8">
    <location>
        <begin position="229"/>
        <end position="248"/>
    </location>
</feature>
<evidence type="ECO:0000256" key="3">
    <source>
        <dbReference type="ARBA" id="ARBA00007520"/>
    </source>
</evidence>
<keyword evidence="5 8" id="KW-0812">Transmembrane</keyword>
<accession>A0A3S2XJZ6</accession>
<keyword evidence="4" id="KW-0813">Transport</keyword>
<protein>
    <submittedName>
        <fullName evidence="10">MFS transporter</fullName>
    </submittedName>
</protein>
<evidence type="ECO:0000313" key="10">
    <source>
        <dbReference type="EMBL" id="RVU16647.1"/>
    </source>
</evidence>
<dbReference type="GO" id="GO:0022857">
    <property type="term" value="F:transmembrane transporter activity"/>
    <property type="evidence" value="ECO:0007669"/>
    <property type="project" value="InterPro"/>
</dbReference>
<dbReference type="AlphaFoldDB" id="A0A3S2XJZ6"/>
<feature type="transmembrane region" description="Helical" evidence="8">
    <location>
        <begin position="361"/>
        <end position="378"/>
    </location>
</feature>
<feature type="transmembrane region" description="Helical" evidence="8">
    <location>
        <begin position="112"/>
        <end position="135"/>
    </location>
</feature>
<dbReference type="RefSeq" id="WP_127730996.1">
    <property type="nucleotide sequence ID" value="NZ_SACP01000015.1"/>
</dbReference>
<comment type="function">
    <text evidence="1">Resistance to tetracycline by an active tetracycline efflux. This is an energy-dependent process that decreases the accumulation of the antibiotic in whole cells. This protein functions as a metal-tetracycline/H(+) antiporter.</text>
</comment>
<evidence type="ECO:0000256" key="5">
    <source>
        <dbReference type="ARBA" id="ARBA00022692"/>
    </source>
</evidence>
<dbReference type="PANTHER" id="PTHR42718:SF9">
    <property type="entry name" value="MAJOR FACILITATOR SUPERFAMILY MULTIDRUG TRANSPORTER MFSC"/>
    <property type="match status" value="1"/>
</dbReference>
<feature type="transmembrane region" description="Helical" evidence="8">
    <location>
        <begin position="203"/>
        <end position="223"/>
    </location>
</feature>
<dbReference type="CDD" id="cd17321">
    <property type="entry name" value="MFS_MMR_MDR_like"/>
    <property type="match status" value="1"/>
</dbReference>
<sequence>MQHLPEPDPWNARGRLIAATLGLGGFLANFDVTSVVVILPAIGTDLGLRVDRLAWIVDAYSLAFTATLLVAGALADRFGRRRMLLIGNLGFLAASLACGFAPSGALFLAARAAQGCGAAFLVTGTFASIAAAFPARGARARAFGVVGVVSGVAMALGPSLGGIIGSGLGWRWIFLVNLPFCLAIAAAVPRLVTDAPADTRRPLDWPGVLLLTLALGLVIEAILDLRRSPVHTVIGVAAGAGLVGWFVARQRRRPHPLLDPTVFASRPMAGLAALLLAVSVGYWAVLVYLPLFLSEGFGWTPEATGMGLLAATVPMLVIPPFGGTLAVRLGLRGLFATALTLLALGAGALVLAALVQTGALALAWAFAGMALLGIGAALSHPQLSGAVLALAPPEAGGMASAVTVIARQAGFALGVAGLGALMPSAPDAVGFAWPFGVAAGISTCGLLACRLLPPSSSEAAGA</sequence>
<comment type="subcellular location">
    <subcellularLocation>
        <location evidence="2">Membrane</location>
        <topology evidence="2">Multi-pass membrane protein</topology>
    </subcellularLocation>
</comment>
<dbReference type="PROSITE" id="PS50850">
    <property type="entry name" value="MFS"/>
    <property type="match status" value="1"/>
</dbReference>
<dbReference type="PROSITE" id="PS00216">
    <property type="entry name" value="SUGAR_TRANSPORT_1"/>
    <property type="match status" value="1"/>
</dbReference>
<comment type="similarity">
    <text evidence="3">Belongs to the major facilitator superfamily. TCR/Tet family.</text>
</comment>
<dbReference type="InterPro" id="IPR020846">
    <property type="entry name" value="MFS_dom"/>
</dbReference>
<proteinExistence type="inferred from homology"/>
<keyword evidence="6 8" id="KW-1133">Transmembrane helix</keyword>
<evidence type="ECO:0000256" key="8">
    <source>
        <dbReference type="SAM" id="Phobius"/>
    </source>
</evidence>
<dbReference type="PRINTS" id="PR01035">
    <property type="entry name" value="TCRTETA"/>
</dbReference>
<dbReference type="OrthoDB" id="9791756at2"/>
<dbReference type="Gene3D" id="1.20.1250.20">
    <property type="entry name" value="MFS general substrate transporter like domains"/>
    <property type="match status" value="1"/>
</dbReference>
<dbReference type="EMBL" id="SACP01000015">
    <property type="protein sequence ID" value="RVU16647.1"/>
    <property type="molecule type" value="Genomic_DNA"/>
</dbReference>
<reference evidence="10 11" key="1">
    <citation type="submission" date="2019-01" db="EMBL/GenBank/DDBJ databases">
        <authorList>
            <person name="Chen W.-M."/>
        </authorList>
    </citation>
    <scope>NUCLEOTIDE SEQUENCE [LARGE SCALE GENOMIC DNA]</scope>
    <source>
        <strain evidence="10 11">TER-1</strain>
    </source>
</reference>
<feature type="transmembrane region" description="Helical" evidence="8">
    <location>
        <begin position="86"/>
        <end position="106"/>
    </location>
</feature>
<feature type="transmembrane region" description="Helical" evidence="8">
    <location>
        <begin position="399"/>
        <end position="422"/>
    </location>
</feature>
<dbReference type="Proteomes" id="UP000286997">
    <property type="component" value="Unassembled WGS sequence"/>
</dbReference>
<feature type="transmembrane region" description="Helical" evidence="8">
    <location>
        <begin position="170"/>
        <end position="191"/>
    </location>
</feature>
<dbReference type="InterPro" id="IPR036259">
    <property type="entry name" value="MFS_trans_sf"/>
</dbReference>
<dbReference type="Gene3D" id="1.20.1720.10">
    <property type="entry name" value="Multidrug resistance protein D"/>
    <property type="match status" value="1"/>
</dbReference>
<keyword evidence="7 8" id="KW-0472">Membrane</keyword>
<feature type="domain" description="Major facilitator superfamily (MFS) profile" evidence="9">
    <location>
        <begin position="17"/>
        <end position="457"/>
    </location>
</feature>
<name>A0A3S2XJZ6_9HYPH</name>
<dbReference type="InterPro" id="IPR001958">
    <property type="entry name" value="Tet-R_TetA/multi-R_MdtG-like"/>
</dbReference>
<dbReference type="PANTHER" id="PTHR42718">
    <property type="entry name" value="MAJOR FACILITATOR SUPERFAMILY MULTIDRUG TRANSPORTER MFSC"/>
    <property type="match status" value="1"/>
</dbReference>
<organism evidence="10 11">
    <name type="scientific">Methylobacterium oryzihabitans</name>
    <dbReference type="NCBI Taxonomy" id="2499852"/>
    <lineage>
        <taxon>Bacteria</taxon>
        <taxon>Pseudomonadati</taxon>
        <taxon>Pseudomonadota</taxon>
        <taxon>Alphaproteobacteria</taxon>
        <taxon>Hyphomicrobiales</taxon>
        <taxon>Methylobacteriaceae</taxon>
        <taxon>Methylobacterium</taxon>
    </lineage>
</organism>
<evidence type="ECO:0000256" key="7">
    <source>
        <dbReference type="ARBA" id="ARBA00023136"/>
    </source>
</evidence>
<feature type="transmembrane region" description="Helical" evidence="8">
    <location>
        <begin position="305"/>
        <end position="327"/>
    </location>
</feature>
<dbReference type="SUPFAM" id="SSF103473">
    <property type="entry name" value="MFS general substrate transporter"/>
    <property type="match status" value="1"/>
</dbReference>
<dbReference type="InterPro" id="IPR011701">
    <property type="entry name" value="MFS"/>
</dbReference>
<feature type="transmembrane region" description="Helical" evidence="8">
    <location>
        <begin position="269"/>
        <end position="293"/>
    </location>
</feature>
<evidence type="ECO:0000256" key="6">
    <source>
        <dbReference type="ARBA" id="ARBA00022989"/>
    </source>
</evidence>
<evidence type="ECO:0000256" key="4">
    <source>
        <dbReference type="ARBA" id="ARBA00022448"/>
    </source>
</evidence>
<dbReference type="Pfam" id="PF07690">
    <property type="entry name" value="MFS_1"/>
    <property type="match status" value="1"/>
</dbReference>
<feature type="transmembrane region" description="Helical" evidence="8">
    <location>
        <begin position="21"/>
        <end position="42"/>
    </location>
</feature>